<feature type="non-terminal residue" evidence="6">
    <location>
        <position position="80"/>
    </location>
</feature>
<dbReference type="PANTHER" id="PTHR27002">
    <property type="entry name" value="RECEPTOR-LIKE SERINE/THREONINE-PROTEIN KINASE SD1-8"/>
    <property type="match status" value="1"/>
</dbReference>
<dbReference type="GO" id="GO:0005524">
    <property type="term" value="F:ATP binding"/>
    <property type="evidence" value="ECO:0007669"/>
    <property type="project" value="UniProtKB-KW"/>
</dbReference>
<dbReference type="PANTHER" id="PTHR27002:SF814">
    <property type="entry name" value="CYSTEINE-RICH RECEPTOR-LIKE PROTEIN KINASE 10"/>
    <property type="match status" value="1"/>
</dbReference>
<keyword evidence="7" id="KW-1185">Reference proteome</keyword>
<dbReference type="Gene3D" id="3.30.200.20">
    <property type="entry name" value="Phosphorylase Kinase, domain 1"/>
    <property type="match status" value="1"/>
</dbReference>
<keyword evidence="3" id="KW-0547">Nucleotide-binding</keyword>
<evidence type="ECO:0000256" key="3">
    <source>
        <dbReference type="ARBA" id="ARBA00022741"/>
    </source>
</evidence>
<evidence type="ECO:0000256" key="1">
    <source>
        <dbReference type="ARBA" id="ARBA00022527"/>
    </source>
</evidence>
<evidence type="ECO:0000256" key="4">
    <source>
        <dbReference type="ARBA" id="ARBA00022777"/>
    </source>
</evidence>
<evidence type="ECO:0000256" key="2">
    <source>
        <dbReference type="ARBA" id="ARBA00022679"/>
    </source>
</evidence>
<dbReference type="OrthoDB" id="845841at2759"/>
<accession>A0A9Q0F6D1</accession>
<keyword evidence="1" id="KW-0723">Serine/threonine-protein kinase</keyword>
<dbReference type="InterPro" id="IPR011009">
    <property type="entry name" value="Kinase-like_dom_sf"/>
</dbReference>
<reference evidence="6" key="2">
    <citation type="journal article" date="2023" name="Plants (Basel)">
        <title>Annotation of the Turnera subulata (Passifloraceae) Draft Genome Reveals the S-Locus Evolved after the Divergence of Turneroideae from Passifloroideae in a Stepwise Manner.</title>
        <authorList>
            <person name="Henning P.M."/>
            <person name="Roalson E.H."/>
            <person name="Mir W."/>
            <person name="McCubbin A.G."/>
            <person name="Shore J.S."/>
        </authorList>
    </citation>
    <scope>NUCLEOTIDE SEQUENCE</scope>
    <source>
        <strain evidence="6">F60SS</strain>
    </source>
</reference>
<organism evidence="6 7">
    <name type="scientific">Turnera subulata</name>
    <dbReference type="NCBI Taxonomy" id="218843"/>
    <lineage>
        <taxon>Eukaryota</taxon>
        <taxon>Viridiplantae</taxon>
        <taxon>Streptophyta</taxon>
        <taxon>Embryophyta</taxon>
        <taxon>Tracheophyta</taxon>
        <taxon>Spermatophyta</taxon>
        <taxon>Magnoliopsida</taxon>
        <taxon>eudicotyledons</taxon>
        <taxon>Gunneridae</taxon>
        <taxon>Pentapetalae</taxon>
        <taxon>rosids</taxon>
        <taxon>fabids</taxon>
        <taxon>Malpighiales</taxon>
        <taxon>Passifloraceae</taxon>
        <taxon>Turnera</taxon>
    </lineage>
</organism>
<evidence type="ECO:0000256" key="5">
    <source>
        <dbReference type="ARBA" id="ARBA00022840"/>
    </source>
</evidence>
<dbReference type="EMBL" id="JAKUCV010006805">
    <property type="protein sequence ID" value="KAJ4825798.1"/>
    <property type="molecule type" value="Genomic_DNA"/>
</dbReference>
<protein>
    <recommendedName>
        <fullName evidence="8">Protein kinase domain-containing protein</fullName>
    </recommendedName>
</protein>
<keyword evidence="2" id="KW-0808">Transferase</keyword>
<dbReference type="GO" id="GO:0004674">
    <property type="term" value="F:protein serine/threonine kinase activity"/>
    <property type="evidence" value="ECO:0007669"/>
    <property type="project" value="UniProtKB-KW"/>
</dbReference>
<evidence type="ECO:0000313" key="7">
    <source>
        <dbReference type="Proteomes" id="UP001141552"/>
    </source>
</evidence>
<keyword evidence="4" id="KW-0418">Kinase</keyword>
<reference evidence="6" key="1">
    <citation type="submission" date="2022-02" db="EMBL/GenBank/DDBJ databases">
        <authorList>
            <person name="Henning P.M."/>
            <person name="McCubbin A.G."/>
            <person name="Shore J.S."/>
        </authorList>
    </citation>
    <scope>NUCLEOTIDE SEQUENCE</scope>
    <source>
        <strain evidence="6">F60SS</strain>
        <tissue evidence="6">Leaves</tissue>
    </source>
</reference>
<dbReference type="SUPFAM" id="SSF56112">
    <property type="entry name" value="Protein kinase-like (PK-like)"/>
    <property type="match status" value="1"/>
</dbReference>
<dbReference type="GO" id="GO:0005886">
    <property type="term" value="C:plasma membrane"/>
    <property type="evidence" value="ECO:0007669"/>
    <property type="project" value="TreeGrafter"/>
</dbReference>
<dbReference type="Proteomes" id="UP001141552">
    <property type="component" value="Unassembled WGS sequence"/>
</dbReference>
<name>A0A9Q0F6D1_9ROSI</name>
<dbReference type="AlphaFoldDB" id="A0A9Q0F6D1"/>
<evidence type="ECO:0000313" key="6">
    <source>
        <dbReference type="EMBL" id="KAJ4825798.1"/>
    </source>
</evidence>
<evidence type="ECO:0008006" key="8">
    <source>
        <dbReference type="Google" id="ProtNLM"/>
    </source>
</evidence>
<keyword evidence="5" id="KW-0067">ATP-binding</keyword>
<comment type="caution">
    <text evidence="6">The sequence shown here is derived from an EMBL/GenBank/DDBJ whole genome shotgun (WGS) entry which is preliminary data.</text>
</comment>
<proteinExistence type="predicted"/>
<sequence>SLYTIHKATEHFCDQNRLGQGGFGPVYKGVIEDGKEIAVKRLSKTSHQGLNEFWIELSHFDCQITAQKSCQAIGLLPRKK</sequence>
<gene>
    <name evidence="6" type="ORF">Tsubulata_021802</name>
</gene>